<proteinExistence type="inferred from homology"/>
<dbReference type="InterPro" id="IPR035906">
    <property type="entry name" value="MetI-like_sf"/>
</dbReference>
<organism evidence="11">
    <name type="scientific">Vecturithrix granuli</name>
    <dbReference type="NCBI Taxonomy" id="1499967"/>
    <lineage>
        <taxon>Bacteria</taxon>
        <taxon>Candidatus Moduliflexota</taxon>
        <taxon>Candidatus Vecturitrichia</taxon>
        <taxon>Candidatus Vecturitrichales</taxon>
        <taxon>Candidatus Vecturitrichaceae</taxon>
        <taxon>Candidatus Vecturithrix</taxon>
    </lineage>
</organism>
<keyword evidence="3 9" id="KW-0813">Transport</keyword>
<dbReference type="HOGENOM" id="CLU_016047_1_2_0"/>
<keyword evidence="5" id="KW-0762">Sugar transport</keyword>
<sequence length="278" mass="32039">MIFRTISQRKKTVKIILNLLTALVVIVCLFPFIWTIMTSLKMRVQTIDPSVWFFTPTLDNYRAVFQKRDLLFYIKNSAIIVFFTTLISIVLGTMAAYGFARFRFNRKEDLAFWILSLRMLPPMAVVIPFFLMGRFFYLLDKHIFLIIVYLSFNIPFTIWMMRGFIEDIPQEIEESAWVDGCSRFQGLMKIVFPLTMPGIVATAIFCVIQSWNEFALAFFLSSFNSRTVPTTVTFFLTVLGVIWGEMAAVGVVATIPILIFAIIVQKYLIRGLTFGAIK</sequence>
<dbReference type="PANTHER" id="PTHR32243">
    <property type="entry name" value="MALTOSE TRANSPORT SYSTEM PERMEASE-RELATED"/>
    <property type="match status" value="1"/>
</dbReference>
<dbReference type="InterPro" id="IPR050901">
    <property type="entry name" value="BP-dep_ABC_trans_perm"/>
</dbReference>
<evidence type="ECO:0000313" key="12">
    <source>
        <dbReference type="Proteomes" id="UP000030661"/>
    </source>
</evidence>
<feature type="transmembrane region" description="Helical" evidence="9">
    <location>
        <begin position="112"/>
        <end position="137"/>
    </location>
</feature>
<keyword evidence="12" id="KW-1185">Reference proteome</keyword>
<dbReference type="PROSITE" id="PS50928">
    <property type="entry name" value="ABC_TM1"/>
    <property type="match status" value="1"/>
</dbReference>
<keyword evidence="4" id="KW-1003">Cell membrane</keyword>
<comment type="subcellular location">
    <subcellularLocation>
        <location evidence="1 9">Cell membrane</location>
        <topology evidence="1 9">Multi-pass membrane protein</topology>
    </subcellularLocation>
</comment>
<evidence type="ECO:0000259" key="10">
    <source>
        <dbReference type="PROSITE" id="PS50928"/>
    </source>
</evidence>
<dbReference type="Gene3D" id="1.10.3720.10">
    <property type="entry name" value="MetI-like"/>
    <property type="match status" value="1"/>
</dbReference>
<dbReference type="STRING" id="1499967.U27_00830"/>
<evidence type="ECO:0000256" key="8">
    <source>
        <dbReference type="ARBA" id="ARBA00023136"/>
    </source>
</evidence>
<evidence type="ECO:0000256" key="3">
    <source>
        <dbReference type="ARBA" id="ARBA00022448"/>
    </source>
</evidence>
<evidence type="ECO:0000256" key="7">
    <source>
        <dbReference type="ARBA" id="ARBA00022989"/>
    </source>
</evidence>
<name>A0A081C8M7_VECG1</name>
<evidence type="ECO:0000256" key="5">
    <source>
        <dbReference type="ARBA" id="ARBA00022597"/>
    </source>
</evidence>
<keyword evidence="8 9" id="KW-0472">Membrane</keyword>
<feature type="transmembrane region" description="Helical" evidence="9">
    <location>
        <begin position="143"/>
        <end position="161"/>
    </location>
</feature>
<gene>
    <name evidence="11" type="ORF">U27_00830</name>
</gene>
<dbReference type="Proteomes" id="UP000030661">
    <property type="component" value="Unassembled WGS sequence"/>
</dbReference>
<dbReference type="GO" id="GO:0005886">
    <property type="term" value="C:plasma membrane"/>
    <property type="evidence" value="ECO:0007669"/>
    <property type="project" value="UniProtKB-SubCell"/>
</dbReference>
<evidence type="ECO:0000256" key="9">
    <source>
        <dbReference type="RuleBase" id="RU363032"/>
    </source>
</evidence>
<feature type="transmembrane region" description="Helical" evidence="9">
    <location>
        <begin position="190"/>
        <end position="211"/>
    </location>
</feature>
<evidence type="ECO:0000256" key="2">
    <source>
        <dbReference type="ARBA" id="ARBA00009047"/>
    </source>
</evidence>
<dbReference type="AlphaFoldDB" id="A0A081C8M7"/>
<feature type="transmembrane region" description="Helical" evidence="9">
    <location>
        <begin position="12"/>
        <end position="34"/>
    </location>
</feature>
<comment type="similarity">
    <text evidence="2">Belongs to the binding-protein-dependent transport system permease family. MalFG subfamily.</text>
</comment>
<evidence type="ECO:0000256" key="6">
    <source>
        <dbReference type="ARBA" id="ARBA00022692"/>
    </source>
</evidence>
<evidence type="ECO:0000256" key="1">
    <source>
        <dbReference type="ARBA" id="ARBA00004651"/>
    </source>
</evidence>
<dbReference type="SUPFAM" id="SSF161098">
    <property type="entry name" value="MetI-like"/>
    <property type="match status" value="1"/>
</dbReference>
<feature type="transmembrane region" description="Helical" evidence="9">
    <location>
        <begin position="78"/>
        <end position="100"/>
    </location>
</feature>
<feature type="domain" description="ABC transmembrane type-1" evidence="10">
    <location>
        <begin position="74"/>
        <end position="264"/>
    </location>
</feature>
<dbReference type="eggNOG" id="COG0395">
    <property type="taxonomic scope" value="Bacteria"/>
</dbReference>
<evidence type="ECO:0000313" key="11">
    <source>
        <dbReference type="EMBL" id="GAK60932.1"/>
    </source>
</evidence>
<dbReference type="EMBL" id="DF820476">
    <property type="protein sequence ID" value="GAK60932.1"/>
    <property type="molecule type" value="Genomic_DNA"/>
</dbReference>
<dbReference type="Pfam" id="PF00528">
    <property type="entry name" value="BPD_transp_1"/>
    <property type="match status" value="1"/>
</dbReference>
<keyword evidence="6 9" id="KW-0812">Transmembrane</keyword>
<dbReference type="GO" id="GO:0055085">
    <property type="term" value="P:transmembrane transport"/>
    <property type="evidence" value="ECO:0007669"/>
    <property type="project" value="InterPro"/>
</dbReference>
<dbReference type="PANTHER" id="PTHR32243:SF50">
    <property type="entry name" value="MALTOSE_MALTODEXTRIN TRANSPORT SYSTEM PERMEASE PROTEIN MALG"/>
    <property type="match status" value="1"/>
</dbReference>
<protein>
    <submittedName>
        <fullName evidence="11">Binding-protein-dependent transport systems inner membrane component</fullName>
    </submittedName>
</protein>
<feature type="transmembrane region" description="Helical" evidence="9">
    <location>
        <begin position="231"/>
        <end position="264"/>
    </location>
</feature>
<keyword evidence="7 9" id="KW-1133">Transmembrane helix</keyword>
<dbReference type="InterPro" id="IPR000515">
    <property type="entry name" value="MetI-like"/>
</dbReference>
<reference evidence="11" key="1">
    <citation type="journal article" date="2015" name="PeerJ">
        <title>First genomic representation of candidate bacterial phylum KSB3 points to enhanced environmental sensing as a trigger of wastewater bulking.</title>
        <authorList>
            <person name="Sekiguchi Y."/>
            <person name="Ohashi A."/>
            <person name="Parks D.H."/>
            <person name="Yamauchi T."/>
            <person name="Tyson G.W."/>
            <person name="Hugenholtz P."/>
        </authorList>
    </citation>
    <scope>NUCLEOTIDE SEQUENCE [LARGE SCALE GENOMIC DNA]</scope>
</reference>
<accession>A0A081C8M7</accession>
<evidence type="ECO:0000256" key="4">
    <source>
        <dbReference type="ARBA" id="ARBA00022475"/>
    </source>
</evidence>
<dbReference type="CDD" id="cd06261">
    <property type="entry name" value="TM_PBP2"/>
    <property type="match status" value="1"/>
</dbReference>